<name>A0AAF0VZP8_DAUCS</name>
<sequence>MQVERCFRGAGQKEKRLLAKGGFGERVRNAWESAEQFGPNPEES</sequence>
<organism evidence="1 2">
    <name type="scientific">Daucus carota subsp. sativus</name>
    <name type="common">Carrot</name>
    <dbReference type="NCBI Taxonomy" id="79200"/>
    <lineage>
        <taxon>Eukaryota</taxon>
        <taxon>Viridiplantae</taxon>
        <taxon>Streptophyta</taxon>
        <taxon>Embryophyta</taxon>
        <taxon>Tracheophyta</taxon>
        <taxon>Spermatophyta</taxon>
        <taxon>Magnoliopsida</taxon>
        <taxon>eudicotyledons</taxon>
        <taxon>Gunneridae</taxon>
        <taxon>Pentapetalae</taxon>
        <taxon>asterids</taxon>
        <taxon>campanulids</taxon>
        <taxon>Apiales</taxon>
        <taxon>Apiaceae</taxon>
        <taxon>Apioideae</taxon>
        <taxon>Scandiceae</taxon>
        <taxon>Daucinae</taxon>
        <taxon>Daucus</taxon>
        <taxon>Daucus sect. Daucus</taxon>
    </lineage>
</organism>
<proteinExistence type="predicted"/>
<dbReference type="AlphaFoldDB" id="A0AAF0VZP8"/>
<reference evidence="1" key="1">
    <citation type="journal article" date="2016" name="Nat. Genet.">
        <title>A high-quality carrot genome assembly provides new insights into carotenoid accumulation and asterid genome evolution.</title>
        <authorList>
            <person name="Iorizzo M."/>
            <person name="Ellison S."/>
            <person name="Senalik D."/>
            <person name="Zeng P."/>
            <person name="Satapoomin P."/>
            <person name="Huang J."/>
            <person name="Bowman M."/>
            <person name="Iovene M."/>
            <person name="Sanseverino W."/>
            <person name="Cavagnaro P."/>
            <person name="Yildiz M."/>
            <person name="Macko-Podgorni A."/>
            <person name="Moranska E."/>
            <person name="Grzebelus E."/>
            <person name="Grzebelus D."/>
            <person name="Ashrafi H."/>
            <person name="Zheng Z."/>
            <person name="Cheng S."/>
            <person name="Spooner D."/>
            <person name="Van Deynze A."/>
            <person name="Simon P."/>
        </authorList>
    </citation>
    <scope>NUCLEOTIDE SEQUENCE</scope>
    <source>
        <tissue evidence="1">Leaf</tissue>
    </source>
</reference>
<keyword evidence="2" id="KW-1185">Reference proteome</keyword>
<gene>
    <name evidence="1" type="ORF">DCAR_0100197</name>
</gene>
<evidence type="ECO:0000313" key="2">
    <source>
        <dbReference type="Proteomes" id="UP000077755"/>
    </source>
</evidence>
<dbReference type="EMBL" id="CP093343">
    <property type="protein sequence ID" value="WOG81052.1"/>
    <property type="molecule type" value="Genomic_DNA"/>
</dbReference>
<accession>A0AAF0VZP8</accession>
<dbReference type="Proteomes" id="UP000077755">
    <property type="component" value="Chromosome 1"/>
</dbReference>
<reference evidence="1" key="2">
    <citation type="submission" date="2022-03" db="EMBL/GenBank/DDBJ databases">
        <title>Draft title - Genomic analysis of global carrot germplasm unveils the trajectory of domestication and the origin of high carotenoid orange carrot.</title>
        <authorList>
            <person name="Iorizzo M."/>
            <person name="Ellison S."/>
            <person name="Senalik D."/>
            <person name="Macko-Podgorni A."/>
            <person name="Grzebelus D."/>
            <person name="Bostan H."/>
            <person name="Rolling W."/>
            <person name="Curaba J."/>
            <person name="Simon P."/>
        </authorList>
    </citation>
    <scope>NUCLEOTIDE SEQUENCE</scope>
    <source>
        <tissue evidence="1">Leaf</tissue>
    </source>
</reference>
<protein>
    <submittedName>
        <fullName evidence="1">Uncharacterized protein</fullName>
    </submittedName>
</protein>
<evidence type="ECO:0000313" key="1">
    <source>
        <dbReference type="EMBL" id="WOG81052.1"/>
    </source>
</evidence>